<organism evidence="7 8">
    <name type="scientific">Albula glossodonta</name>
    <name type="common">roundjaw bonefish</name>
    <dbReference type="NCBI Taxonomy" id="121402"/>
    <lineage>
        <taxon>Eukaryota</taxon>
        <taxon>Metazoa</taxon>
        <taxon>Chordata</taxon>
        <taxon>Craniata</taxon>
        <taxon>Vertebrata</taxon>
        <taxon>Euteleostomi</taxon>
        <taxon>Actinopterygii</taxon>
        <taxon>Neopterygii</taxon>
        <taxon>Teleostei</taxon>
        <taxon>Albuliformes</taxon>
        <taxon>Albulidae</taxon>
        <taxon>Albula</taxon>
    </lineage>
</organism>
<dbReference type="GO" id="GO:0005886">
    <property type="term" value="C:plasma membrane"/>
    <property type="evidence" value="ECO:0007669"/>
    <property type="project" value="TreeGrafter"/>
</dbReference>
<evidence type="ECO:0000313" key="8">
    <source>
        <dbReference type="Proteomes" id="UP000824540"/>
    </source>
</evidence>
<evidence type="ECO:0000256" key="1">
    <source>
        <dbReference type="ARBA" id="ARBA00004479"/>
    </source>
</evidence>
<dbReference type="PANTHER" id="PTHR11640:SF148">
    <property type="entry name" value="CD166 ANTIGEN HOMOLOG A"/>
    <property type="match status" value="1"/>
</dbReference>
<keyword evidence="8" id="KW-1185">Reference proteome</keyword>
<dbReference type="OrthoDB" id="9945628at2759"/>
<dbReference type="Proteomes" id="UP000824540">
    <property type="component" value="Unassembled WGS sequence"/>
</dbReference>
<dbReference type="GO" id="GO:0098609">
    <property type="term" value="P:cell-cell adhesion"/>
    <property type="evidence" value="ECO:0007669"/>
    <property type="project" value="TreeGrafter"/>
</dbReference>
<evidence type="ECO:0000313" key="7">
    <source>
        <dbReference type="EMBL" id="KAG9351538.1"/>
    </source>
</evidence>
<dbReference type="GO" id="GO:0005911">
    <property type="term" value="C:cell-cell junction"/>
    <property type="evidence" value="ECO:0007669"/>
    <property type="project" value="TreeGrafter"/>
</dbReference>
<dbReference type="GO" id="GO:0050839">
    <property type="term" value="F:cell adhesion molecule binding"/>
    <property type="evidence" value="ECO:0007669"/>
    <property type="project" value="TreeGrafter"/>
</dbReference>
<reference evidence="7" key="1">
    <citation type="thesis" date="2021" institute="BYU ScholarsArchive" country="Provo, UT, USA">
        <title>Applications of and Algorithms for Genome Assembly and Genomic Analyses with an Emphasis on Marine Teleosts.</title>
        <authorList>
            <person name="Pickett B.D."/>
        </authorList>
    </citation>
    <scope>NUCLEOTIDE SEQUENCE</scope>
    <source>
        <strain evidence="7">HI-2016</strain>
    </source>
</reference>
<evidence type="ECO:0000259" key="6">
    <source>
        <dbReference type="PROSITE" id="PS50835"/>
    </source>
</evidence>
<protein>
    <recommendedName>
        <fullName evidence="6">Ig-like domain-containing protein</fullName>
    </recommendedName>
</protein>
<dbReference type="AlphaFoldDB" id="A0A8T2PMQ9"/>
<gene>
    <name evidence="7" type="ORF">JZ751_022789</name>
</gene>
<comment type="subcellular location">
    <subcellularLocation>
        <location evidence="1">Membrane</location>
        <topology evidence="1">Single-pass type I membrane protein</topology>
    </subcellularLocation>
</comment>
<keyword evidence="5" id="KW-0393">Immunoglobulin domain</keyword>
<sequence>MQGYTKWKLKICPYGRASQEPSPSRGSGTRPFCCVADEEGDKADGSPGNILTQSTNTGEVNIQASDTYKDRVSIAFNASLIIANATLDDAKTFTCMVVAGGDVKEYAVDIEVHKRPLPPQVRDKVKEVEHGKLTMLGECVAQDAHPPAEVIWSKNGLPLVDDGKVWGLTKYLPLRDSTFAGQKETVVDSDTYTLVGVTRESTGEYKCSLVDDDNMQDAKNISVNYLDVSLDPSGKIVKTVGEKLLLMVQKNGSEEVKVSWTKDNGKLDKQPRFDNLTYSDAGYYVVDFSVAGINQSKVFQLVVQGHPQIKSISKARSEDGQHKVLTCEAEGSPEPSVQWSVNGTNEQSSYVNGKLTHKITVVPTANLTVTCTVSNELGEDVREIQVFSRK</sequence>
<comment type="caution">
    <text evidence="7">The sequence shown here is derived from an EMBL/GenBank/DDBJ whole genome shotgun (WGS) entry which is preliminary data.</text>
</comment>
<keyword evidence="3" id="KW-1015">Disulfide bond</keyword>
<dbReference type="EMBL" id="JAFBMS010000006">
    <property type="protein sequence ID" value="KAG9351538.1"/>
    <property type="molecule type" value="Genomic_DNA"/>
</dbReference>
<keyword evidence="2" id="KW-0472">Membrane</keyword>
<dbReference type="SMART" id="SM00409">
    <property type="entry name" value="IG"/>
    <property type="match status" value="3"/>
</dbReference>
<dbReference type="PANTHER" id="PTHR11640">
    <property type="entry name" value="NEPHRIN"/>
    <property type="match status" value="1"/>
</dbReference>
<dbReference type="InterPro" id="IPR007110">
    <property type="entry name" value="Ig-like_dom"/>
</dbReference>
<proteinExistence type="predicted"/>
<dbReference type="InterPro" id="IPR003599">
    <property type="entry name" value="Ig_sub"/>
</dbReference>
<accession>A0A8T2PMQ9</accession>
<evidence type="ECO:0000256" key="2">
    <source>
        <dbReference type="ARBA" id="ARBA00023136"/>
    </source>
</evidence>
<evidence type="ECO:0000256" key="4">
    <source>
        <dbReference type="ARBA" id="ARBA00023180"/>
    </source>
</evidence>
<dbReference type="InterPro" id="IPR013783">
    <property type="entry name" value="Ig-like_fold"/>
</dbReference>
<evidence type="ECO:0000256" key="5">
    <source>
        <dbReference type="ARBA" id="ARBA00023319"/>
    </source>
</evidence>
<feature type="domain" description="Ig-like" evidence="6">
    <location>
        <begin position="307"/>
        <end position="385"/>
    </location>
</feature>
<keyword evidence="4" id="KW-0325">Glycoprotein</keyword>
<dbReference type="PROSITE" id="PS50835">
    <property type="entry name" value="IG_LIKE"/>
    <property type="match status" value="2"/>
</dbReference>
<name>A0A8T2PMQ9_9TELE</name>
<dbReference type="Gene3D" id="2.60.40.10">
    <property type="entry name" value="Immunoglobulins"/>
    <property type="match status" value="4"/>
</dbReference>
<dbReference type="Pfam" id="PF13927">
    <property type="entry name" value="Ig_3"/>
    <property type="match status" value="1"/>
</dbReference>
<feature type="domain" description="Ig-like" evidence="6">
    <location>
        <begin position="119"/>
        <end position="222"/>
    </location>
</feature>
<evidence type="ECO:0000256" key="3">
    <source>
        <dbReference type="ARBA" id="ARBA00023157"/>
    </source>
</evidence>
<dbReference type="SUPFAM" id="SSF48726">
    <property type="entry name" value="Immunoglobulin"/>
    <property type="match status" value="3"/>
</dbReference>
<dbReference type="InterPro" id="IPR051275">
    <property type="entry name" value="Cell_adhesion_signaling"/>
</dbReference>
<dbReference type="InterPro" id="IPR036179">
    <property type="entry name" value="Ig-like_dom_sf"/>
</dbReference>